<evidence type="ECO:0000313" key="2">
    <source>
        <dbReference type="Proteomes" id="UP001501752"/>
    </source>
</evidence>
<keyword evidence="2" id="KW-1185">Reference proteome</keyword>
<reference evidence="2" key="1">
    <citation type="journal article" date="2019" name="Int. J. Syst. Evol. Microbiol.">
        <title>The Global Catalogue of Microorganisms (GCM) 10K type strain sequencing project: providing services to taxonomists for standard genome sequencing and annotation.</title>
        <authorList>
            <consortium name="The Broad Institute Genomics Platform"/>
            <consortium name="The Broad Institute Genome Sequencing Center for Infectious Disease"/>
            <person name="Wu L."/>
            <person name="Ma J."/>
        </authorList>
    </citation>
    <scope>NUCLEOTIDE SEQUENCE [LARGE SCALE GENOMIC DNA]</scope>
    <source>
        <strain evidence="2">JCM 13006</strain>
    </source>
</reference>
<protein>
    <submittedName>
        <fullName evidence="1">Uncharacterized protein</fullName>
    </submittedName>
</protein>
<dbReference type="RefSeq" id="WP_345701439.1">
    <property type="nucleotide sequence ID" value="NZ_BAABIS010000001.1"/>
</dbReference>
<proteinExistence type="predicted"/>
<evidence type="ECO:0000313" key="1">
    <source>
        <dbReference type="EMBL" id="GAA4883764.1"/>
    </source>
</evidence>
<dbReference type="Pfam" id="PF19719">
    <property type="entry name" value="DUF6213"/>
    <property type="match status" value="1"/>
</dbReference>
<accession>A0ABP9EPM7</accession>
<dbReference type="Proteomes" id="UP001501752">
    <property type="component" value="Unassembled WGS sequence"/>
</dbReference>
<comment type="caution">
    <text evidence="1">The sequence shown here is derived from an EMBL/GenBank/DDBJ whole genome shotgun (WGS) entry which is preliminary data.</text>
</comment>
<organism evidence="1 2">
    <name type="scientific">Kitasatospora terrestris</name>
    <dbReference type="NCBI Taxonomy" id="258051"/>
    <lineage>
        <taxon>Bacteria</taxon>
        <taxon>Bacillati</taxon>
        <taxon>Actinomycetota</taxon>
        <taxon>Actinomycetes</taxon>
        <taxon>Kitasatosporales</taxon>
        <taxon>Streptomycetaceae</taxon>
        <taxon>Kitasatospora</taxon>
    </lineage>
</organism>
<dbReference type="InterPro" id="IPR046185">
    <property type="entry name" value="DUF6213"/>
</dbReference>
<name>A0ABP9EPM7_9ACTN</name>
<dbReference type="EMBL" id="BAABIS010000001">
    <property type="protein sequence ID" value="GAA4883764.1"/>
    <property type="molecule type" value="Genomic_DNA"/>
</dbReference>
<gene>
    <name evidence="1" type="ORF">GCM10023235_75560</name>
</gene>
<sequence length="75" mass="7819">MGRLSLPLISGLDTGLVVPAVQLTGLMRALADEWERWTEDADAGLDPGTVLALAGVLRQLSDQIDVECIAAASGD</sequence>